<protein>
    <recommendedName>
        <fullName evidence="3">HECT-type E3 ubiquitin transferase</fullName>
        <ecNumber evidence="3">2.3.2.26</ecNumber>
    </recommendedName>
</protein>
<dbReference type="SMART" id="SM00119">
    <property type="entry name" value="HECTc"/>
    <property type="match status" value="1"/>
</dbReference>
<dbReference type="VEuPathDB" id="FungiDB:H257_19072"/>
<organism evidence="13 14">
    <name type="scientific">Aphanomyces astaci</name>
    <name type="common">Crayfish plague agent</name>
    <dbReference type="NCBI Taxonomy" id="112090"/>
    <lineage>
        <taxon>Eukaryota</taxon>
        <taxon>Sar</taxon>
        <taxon>Stramenopiles</taxon>
        <taxon>Oomycota</taxon>
        <taxon>Saprolegniomycetes</taxon>
        <taxon>Saprolegniales</taxon>
        <taxon>Verrucalvaceae</taxon>
        <taxon>Aphanomyces</taxon>
    </lineage>
</organism>
<evidence type="ECO:0000256" key="5">
    <source>
        <dbReference type="ARBA" id="ARBA00022723"/>
    </source>
</evidence>
<evidence type="ECO:0000256" key="3">
    <source>
        <dbReference type="ARBA" id="ARBA00012485"/>
    </source>
</evidence>
<evidence type="ECO:0000256" key="1">
    <source>
        <dbReference type="ARBA" id="ARBA00000885"/>
    </source>
</evidence>
<dbReference type="Gene3D" id="3.30.2160.10">
    <property type="entry name" value="Hect, E3 ligase catalytic domain"/>
    <property type="match status" value="1"/>
</dbReference>
<evidence type="ECO:0000313" key="13">
    <source>
        <dbReference type="EMBL" id="KAF0715874.1"/>
    </source>
</evidence>
<evidence type="ECO:0000256" key="10">
    <source>
        <dbReference type="PROSITE-ProRule" id="PRU00322"/>
    </source>
</evidence>
<keyword evidence="6 10" id="KW-0863">Zinc-finger</keyword>
<dbReference type="FunFam" id="3.30.2410.10:FF:000009">
    <property type="entry name" value="Probable E3 ubiquitin-protein ligase HECTD2"/>
    <property type="match status" value="1"/>
</dbReference>
<evidence type="ECO:0000256" key="4">
    <source>
        <dbReference type="ARBA" id="ARBA00022679"/>
    </source>
</evidence>
<dbReference type="GO" id="GO:0016567">
    <property type="term" value="P:protein ubiquitination"/>
    <property type="evidence" value="ECO:0007669"/>
    <property type="project" value="TreeGrafter"/>
</dbReference>
<evidence type="ECO:0000256" key="8">
    <source>
        <dbReference type="ARBA" id="ARBA00022833"/>
    </source>
</evidence>
<reference evidence="13 14" key="1">
    <citation type="submission" date="2019-06" db="EMBL/GenBank/DDBJ databases">
        <title>Genomics analysis of Aphanomyces spp. identifies a new class of oomycete effector associated with host adaptation.</title>
        <authorList>
            <person name="Gaulin E."/>
        </authorList>
    </citation>
    <scope>NUCLEOTIDE SEQUENCE [LARGE SCALE GENOMIC DNA]</scope>
    <source>
        <strain evidence="13 14">E</strain>
    </source>
</reference>
<dbReference type="PANTHER" id="PTHR11254">
    <property type="entry name" value="HECT DOMAIN UBIQUITIN-PROTEIN LIGASE"/>
    <property type="match status" value="1"/>
</dbReference>
<feature type="active site" description="Glycyl thioester intermediate" evidence="9">
    <location>
        <position position="598"/>
    </location>
</feature>
<gene>
    <name evidence="13" type="ORF">AaE_011241</name>
</gene>
<evidence type="ECO:0000256" key="7">
    <source>
        <dbReference type="ARBA" id="ARBA00022786"/>
    </source>
</evidence>
<dbReference type="PROSITE" id="PS50237">
    <property type="entry name" value="HECT"/>
    <property type="match status" value="1"/>
</dbReference>
<dbReference type="GO" id="GO:0008270">
    <property type="term" value="F:zinc ion binding"/>
    <property type="evidence" value="ECO:0007669"/>
    <property type="project" value="UniProtKB-KW"/>
</dbReference>
<evidence type="ECO:0000256" key="2">
    <source>
        <dbReference type="ARBA" id="ARBA00004906"/>
    </source>
</evidence>
<feature type="domain" description="RanBP2-type" evidence="11">
    <location>
        <begin position="74"/>
        <end position="103"/>
    </location>
</feature>
<accession>A0A6A4ZKL8</accession>
<evidence type="ECO:0000256" key="6">
    <source>
        <dbReference type="ARBA" id="ARBA00022771"/>
    </source>
</evidence>
<dbReference type="PROSITE" id="PS01358">
    <property type="entry name" value="ZF_RANBP2_1"/>
    <property type="match status" value="1"/>
</dbReference>
<evidence type="ECO:0000259" key="12">
    <source>
        <dbReference type="PROSITE" id="PS50237"/>
    </source>
</evidence>
<feature type="non-terminal residue" evidence="13">
    <location>
        <position position="1"/>
    </location>
</feature>
<dbReference type="EMBL" id="VJMI01016954">
    <property type="protein sequence ID" value="KAF0715874.1"/>
    <property type="molecule type" value="Genomic_DNA"/>
</dbReference>
<dbReference type="PANTHER" id="PTHR11254:SF440">
    <property type="entry name" value="E3 UBIQUITIN-PROTEIN LIGASE NEDD-4"/>
    <property type="match status" value="1"/>
</dbReference>
<feature type="domain" description="HECT" evidence="12">
    <location>
        <begin position="294"/>
        <end position="631"/>
    </location>
</feature>
<evidence type="ECO:0000259" key="11">
    <source>
        <dbReference type="PROSITE" id="PS50199"/>
    </source>
</evidence>
<dbReference type="AlphaFoldDB" id="A0A6A4ZKL8"/>
<dbReference type="InterPro" id="IPR050409">
    <property type="entry name" value="E3_ubiq-protein_ligase"/>
</dbReference>
<proteinExistence type="predicted"/>
<name>A0A6A4ZKL8_APHAT</name>
<dbReference type="Proteomes" id="UP000469452">
    <property type="component" value="Unassembled WGS sequence"/>
</dbReference>
<comment type="catalytic activity">
    <reaction evidence="1">
        <text>S-ubiquitinyl-[E2 ubiquitin-conjugating enzyme]-L-cysteine + [acceptor protein]-L-lysine = [E2 ubiquitin-conjugating enzyme]-L-cysteine + N(6)-ubiquitinyl-[acceptor protein]-L-lysine.</text>
        <dbReference type="EC" id="2.3.2.26"/>
    </reaction>
</comment>
<keyword evidence="7 9" id="KW-0833">Ubl conjugation pathway</keyword>
<dbReference type="PROSITE" id="PS50199">
    <property type="entry name" value="ZF_RANBP2_2"/>
    <property type="match status" value="1"/>
</dbReference>
<dbReference type="InterPro" id="IPR000569">
    <property type="entry name" value="HECT_dom"/>
</dbReference>
<comment type="pathway">
    <text evidence="2">Protein modification; protein ubiquitination.</text>
</comment>
<dbReference type="GO" id="GO:0061630">
    <property type="term" value="F:ubiquitin protein ligase activity"/>
    <property type="evidence" value="ECO:0007669"/>
    <property type="project" value="UniProtKB-EC"/>
</dbReference>
<dbReference type="EC" id="2.3.2.26" evidence="3"/>
<dbReference type="Gene3D" id="3.30.2410.10">
    <property type="entry name" value="Hect, E3 ligase catalytic domain"/>
    <property type="match status" value="1"/>
</dbReference>
<dbReference type="GO" id="GO:0005737">
    <property type="term" value="C:cytoplasm"/>
    <property type="evidence" value="ECO:0007669"/>
    <property type="project" value="TreeGrafter"/>
</dbReference>
<dbReference type="InterPro" id="IPR035983">
    <property type="entry name" value="Hect_E3_ubiquitin_ligase"/>
</dbReference>
<dbReference type="Pfam" id="PF00632">
    <property type="entry name" value="HECT"/>
    <property type="match status" value="1"/>
</dbReference>
<keyword evidence="5" id="KW-0479">Metal-binding</keyword>
<dbReference type="GO" id="GO:0006511">
    <property type="term" value="P:ubiquitin-dependent protein catabolic process"/>
    <property type="evidence" value="ECO:0007669"/>
    <property type="project" value="TreeGrafter"/>
</dbReference>
<evidence type="ECO:0000313" key="14">
    <source>
        <dbReference type="Proteomes" id="UP000469452"/>
    </source>
</evidence>
<dbReference type="SUPFAM" id="SSF56204">
    <property type="entry name" value="Hect, E3 ligase catalytic domain"/>
    <property type="match status" value="1"/>
</dbReference>
<dbReference type="Gene3D" id="3.90.1750.10">
    <property type="entry name" value="Hect, E3 ligase catalytic domains"/>
    <property type="match status" value="1"/>
</dbReference>
<evidence type="ECO:0000256" key="9">
    <source>
        <dbReference type="PROSITE-ProRule" id="PRU00104"/>
    </source>
</evidence>
<keyword evidence="8" id="KW-0862">Zinc</keyword>
<comment type="caution">
    <text evidence="13">The sequence shown here is derived from an EMBL/GenBank/DDBJ whole genome shotgun (WGS) entry which is preliminary data.</text>
</comment>
<keyword evidence="4" id="KW-0808">Transferase</keyword>
<sequence>TFSTAETPTTMVVSPGEFVNYLLPLVPAGICVVASLYTCFCTTHGFHRVPLLDHEFLDFMPGIDRLELEEQLANEARWTCAVCAFKNLDTTLECNLCGTGQSKAGGQEPLTTLQRLARRRRRWTRDIDDDNRRVVWTDVGADSIMDRSWVLEVVSSASFGLAGSDSDLECCIRIALTPSSTSAKGPPPAATSVWPDVASMPLKLQWSPSQQRDANCTMLGKALSVPVWEGLVAISRLMFSSKYAWFLQQVADMRLPVAELRLEVKSCRMTLLADATATLLDLQGPTRCAIARHQFDGEVAIDAGAVQREWLCLHPRRYTLVAQAWMDPATAGLFDITNRTNNSYYVNPKQQHNDHSKNHLEQYRAFGRFLGRALLDGQVLPIQLNPVLFQLLLGIPVEFEDLECLDPVVFKSLTYVLECQDVAELCLTFCATNEYVDGHVEEVDLIDGGRHICVDKTNRVQYVEAMTKYLICGRIQDPLMAMVKGLYDIVPPELLVIFDHKELELILCGLAVVDVQDWKRNTVTSPNLTQTRLVDWFWDVVGAMETHDQAKLLQFTTGSSRVPVQGFKGLTSYDGRICYFTLNGVAYAAGKYPVVHACFNRLDLPLYPTKDLLQDALSTLLLSDPTGFNTV</sequence>
<dbReference type="InterPro" id="IPR001876">
    <property type="entry name" value="Znf_RanBP2"/>
</dbReference>